<dbReference type="GO" id="GO:0016887">
    <property type="term" value="F:ATP hydrolysis activity"/>
    <property type="evidence" value="ECO:0007669"/>
    <property type="project" value="InterPro"/>
</dbReference>
<dbReference type="InterPro" id="IPR052934">
    <property type="entry name" value="Methyl-DNA_Rec/Restrict_Enz"/>
</dbReference>
<organism evidence="3 4">
    <name type="scientific">Bifidobacterium animalis subsp. animalis IM386</name>
    <dbReference type="NCBI Taxonomy" id="1402194"/>
    <lineage>
        <taxon>Bacteria</taxon>
        <taxon>Bacillati</taxon>
        <taxon>Actinomycetota</taxon>
        <taxon>Actinomycetes</taxon>
        <taxon>Bifidobacteriales</taxon>
        <taxon>Bifidobacteriaceae</taxon>
        <taxon>Bifidobacterium</taxon>
    </lineage>
</organism>
<dbReference type="Gene3D" id="3.40.50.300">
    <property type="entry name" value="P-loop containing nucleotide triphosphate hydrolases"/>
    <property type="match status" value="1"/>
</dbReference>
<dbReference type="SUPFAM" id="SSF52540">
    <property type="entry name" value="P-loop containing nucleoside triphosphate hydrolases"/>
    <property type="match status" value="1"/>
</dbReference>
<dbReference type="Proteomes" id="UP000035645">
    <property type="component" value="Unassembled WGS sequence"/>
</dbReference>
<dbReference type="GO" id="GO:0005524">
    <property type="term" value="F:ATP binding"/>
    <property type="evidence" value="ECO:0007669"/>
    <property type="project" value="InterPro"/>
</dbReference>
<dbReference type="PANTHER" id="PTHR37291:SF1">
    <property type="entry name" value="TYPE IV METHYL-DIRECTED RESTRICTION ENZYME ECOKMCRB SUBUNIT"/>
    <property type="match status" value="1"/>
</dbReference>
<dbReference type="PANTHER" id="PTHR37291">
    <property type="entry name" value="5-METHYLCYTOSINE-SPECIFIC RESTRICTION ENZYME B"/>
    <property type="match status" value="1"/>
</dbReference>
<accession>A0AAV2W0P7</accession>
<reference evidence="3 4" key="1">
    <citation type="submission" date="2013-10" db="EMBL/GenBank/DDBJ databases">
        <authorList>
            <person name="Manrique M."/>
        </authorList>
    </citation>
    <scope>NUCLEOTIDE SEQUENCE [LARGE SCALE GENOMIC DNA]</scope>
    <source>
        <strain evidence="3 4">IM386</strain>
    </source>
</reference>
<dbReference type="InterPro" id="IPR011704">
    <property type="entry name" value="ATPase_dyneun-rel_AAA"/>
</dbReference>
<dbReference type="EMBL" id="CBUQ010000005">
    <property type="protein sequence ID" value="CDI67089.1"/>
    <property type="molecule type" value="Genomic_DNA"/>
</dbReference>
<feature type="region of interest" description="Disordered" evidence="1">
    <location>
        <begin position="213"/>
        <end position="245"/>
    </location>
</feature>
<sequence length="586" mass="65212">MPSANDVVLSSCGCFKELLKYFYAQSSFDYAAGGMGSINTLPAPGIPVTGDEARRLSLFHLEKLLRQPLHIFGMEFTINFGRLSMGLPGGMRKISSTNAFLNTKPSIVADCCTYIAIKTPYLKPTERLAIFADLTCRKVGKRMIGKQFTSYFTWAKEDAALKSLRLGIIREGGIQFMPEARYRFVDLGLSSDENTPSFLKLLDDLKTYGARLPKPSKTASAGPAQQLVAPEATSVPEPSQLPTRKEPPRIEIRQPRNWIIFGAPGTGKSHTIDRIINALPSDVGSRRITFYPDYTYSQFVGTYKPIPVRRAIPAGAGDAKEVAGEDITYRFVAGPFVKTLVDALLHPRQPQILIIEEINRAEPASVFGNVFQLLDRKASGVSEYPVDVSDDLQDYLQATLENNPEATRLLARLVGSRRVDSFECDRIAIPSNMYIWATMNSADQGVFAMDTAFKRRWTFKYLPLDGLDPGPAEESSPLQREWETIREGINGMLKKNGRDIPEDKLLGRYFLNKTDLKDRRAFTEAFGSKVVMYLFEDAARYCRDAIFKDTSGSGQLYLGDLLANLDLAPNSSDLGIFKENVHTPEA</sequence>
<dbReference type="AlphaFoldDB" id="A0AAV2W0P7"/>
<gene>
    <name evidence="3" type="ORF">BANIM336_00398</name>
</gene>
<feature type="domain" description="ATPase dynein-related AAA" evidence="2">
    <location>
        <begin position="259"/>
        <end position="456"/>
    </location>
</feature>
<dbReference type="InterPro" id="IPR027417">
    <property type="entry name" value="P-loop_NTPase"/>
</dbReference>
<dbReference type="Pfam" id="PF07728">
    <property type="entry name" value="AAA_5"/>
    <property type="match status" value="1"/>
</dbReference>
<evidence type="ECO:0000313" key="3">
    <source>
        <dbReference type="EMBL" id="CDI67089.1"/>
    </source>
</evidence>
<name>A0AAV2W0P7_9BIFI</name>
<evidence type="ECO:0000256" key="1">
    <source>
        <dbReference type="SAM" id="MobiDB-lite"/>
    </source>
</evidence>
<reference evidence="3 4" key="2">
    <citation type="submission" date="2015-01" db="EMBL/GenBank/DDBJ databases">
        <title>Genome sequence of a Bifidobacterium animalis strain.</title>
        <authorList>
            <person name="Bogovic-Matijasic B."/>
            <person name="Hacin B."/>
            <person name="Citar M."/>
            <person name="Svigelj K."/>
            <person name="Stempelj M."/>
            <person name="Rogelj I."/>
        </authorList>
    </citation>
    <scope>NUCLEOTIDE SEQUENCE [LARGE SCALE GENOMIC DNA]</scope>
    <source>
        <strain evidence="3 4">IM386</strain>
    </source>
</reference>
<dbReference type="RefSeq" id="WP_014696980.1">
    <property type="nucleotide sequence ID" value="NZ_CBUQ010000005.1"/>
</dbReference>
<evidence type="ECO:0000313" key="4">
    <source>
        <dbReference type="Proteomes" id="UP000035645"/>
    </source>
</evidence>
<comment type="caution">
    <text evidence="3">The sequence shown here is derived from an EMBL/GenBank/DDBJ whole genome shotgun (WGS) entry which is preliminary data.</text>
</comment>
<proteinExistence type="predicted"/>
<evidence type="ECO:0000259" key="2">
    <source>
        <dbReference type="Pfam" id="PF07728"/>
    </source>
</evidence>
<protein>
    <submittedName>
        <fullName evidence="3">LlaI.2</fullName>
    </submittedName>
</protein>